<gene>
    <name evidence="2" type="ORF">VHEMI01546</name>
</gene>
<dbReference type="AlphaFoldDB" id="A0A0A1T528"/>
<evidence type="ECO:0000313" key="3">
    <source>
        <dbReference type="Proteomes" id="UP000039046"/>
    </source>
</evidence>
<evidence type="ECO:0000256" key="1">
    <source>
        <dbReference type="SAM" id="MobiDB-lite"/>
    </source>
</evidence>
<keyword evidence="3" id="KW-1185">Reference proteome</keyword>
<accession>A0A0A1T528</accession>
<sequence>MADVDIEINTDLHKAGKEEINDEDLIQYDSDGGEAQEDGGTFDLEEPVMADDQGEADNQDFDTNGDATALENQIEDGDPIATEHDITQPEDMSLLDAAADAAENDGELVVEEPMEGQEDEAEAVDAGDIDYDISLDVGETGATAEDATITEVVEVD</sequence>
<feature type="region of interest" description="Disordered" evidence="1">
    <location>
        <begin position="20"/>
        <end position="65"/>
    </location>
</feature>
<dbReference type="EMBL" id="CDHN01000001">
    <property type="protein sequence ID" value="CEJ81422.1"/>
    <property type="molecule type" value="Genomic_DNA"/>
</dbReference>
<dbReference type="Proteomes" id="UP000039046">
    <property type="component" value="Unassembled WGS sequence"/>
</dbReference>
<feature type="compositionally biased region" description="Acidic residues" evidence="1">
    <location>
        <begin position="43"/>
        <end position="60"/>
    </location>
</feature>
<name>A0A0A1T528_9HYPO</name>
<reference evidence="2 3" key="1">
    <citation type="journal article" date="2015" name="Genome Announc.">
        <title>Draft Genome Sequence and Gene Annotation of the Entomopathogenic Fungus Verticillium hemipterigenum.</title>
        <authorList>
            <person name="Horn F."/>
            <person name="Habel A."/>
            <person name="Scharf D.H."/>
            <person name="Dworschak J."/>
            <person name="Brakhage A.A."/>
            <person name="Guthke R."/>
            <person name="Hertweck C."/>
            <person name="Linde J."/>
        </authorList>
    </citation>
    <scope>NUCLEOTIDE SEQUENCE [LARGE SCALE GENOMIC DNA]</scope>
</reference>
<organism evidence="2 3">
    <name type="scientific">[Torrubiella] hemipterigena</name>
    <dbReference type="NCBI Taxonomy" id="1531966"/>
    <lineage>
        <taxon>Eukaryota</taxon>
        <taxon>Fungi</taxon>
        <taxon>Dikarya</taxon>
        <taxon>Ascomycota</taxon>
        <taxon>Pezizomycotina</taxon>
        <taxon>Sordariomycetes</taxon>
        <taxon>Hypocreomycetidae</taxon>
        <taxon>Hypocreales</taxon>
        <taxon>Clavicipitaceae</taxon>
        <taxon>Clavicipitaceae incertae sedis</taxon>
        <taxon>'Torrubiella' clade</taxon>
    </lineage>
</organism>
<proteinExistence type="predicted"/>
<dbReference type="HOGENOM" id="CLU_1687960_0_0_1"/>
<protein>
    <submittedName>
        <fullName evidence="2">Uncharacterized protein</fullName>
    </submittedName>
</protein>
<feature type="compositionally biased region" description="Acidic residues" evidence="1">
    <location>
        <begin position="20"/>
        <end position="37"/>
    </location>
</feature>
<evidence type="ECO:0000313" key="2">
    <source>
        <dbReference type="EMBL" id="CEJ81422.1"/>
    </source>
</evidence>